<dbReference type="PANTHER" id="PTHR43459:SF3">
    <property type="entry name" value="ENOYL-COA HYDRATASE ECHA15 (ENOYL HYDRASE) (UNSATURATED ACYL-COA HYDRATASE) (CROTONASE)-RELATED"/>
    <property type="match status" value="1"/>
</dbReference>
<dbReference type="Gene3D" id="1.10.12.10">
    <property type="entry name" value="Lyase 2-enoyl-coa Hydratase, Chain A, domain 2"/>
    <property type="match status" value="1"/>
</dbReference>
<dbReference type="RefSeq" id="WP_344978073.1">
    <property type="nucleotide sequence ID" value="NZ_BAAAVI010000050.1"/>
</dbReference>
<evidence type="ECO:0000256" key="2">
    <source>
        <dbReference type="RuleBase" id="RU003707"/>
    </source>
</evidence>
<dbReference type="NCBIfam" id="NF005595">
    <property type="entry name" value="PRK07327.1"/>
    <property type="match status" value="1"/>
</dbReference>
<keyword evidence="4" id="KW-1185">Reference proteome</keyword>
<dbReference type="InterPro" id="IPR029045">
    <property type="entry name" value="ClpP/crotonase-like_dom_sf"/>
</dbReference>
<proteinExistence type="inferred from homology"/>
<sequence>MDRYAGYQRLDVSRLSDGVLKVTIHNPGRANALDAVGHAEITRIWRDAEADERVRAVLVTGAGNTFSAGGDLHWVQSLADDPQARIAGLREARELVTNLIEFSKPVVSAVRGAAVGAGLVVALLADVSVVARNARLIDGHTKLGVAAGDHAPLIWPLLCGLAKAKYYLLTCDSLDGAEAERIGLVSLAVDESDVLDKATDIATRLAGGAPTALSWTKQALNSWLRAATPHFDAALALEFLGFAGREVQEGIAAFREKRAPVFQRAEEA</sequence>
<gene>
    <name evidence="3" type="ORF">GCM10010517_57200</name>
</gene>
<name>A0ABP6IP45_9ACTN</name>
<dbReference type="Proteomes" id="UP001500831">
    <property type="component" value="Unassembled WGS sequence"/>
</dbReference>
<dbReference type="CDD" id="cd06558">
    <property type="entry name" value="crotonase-like"/>
    <property type="match status" value="1"/>
</dbReference>
<dbReference type="InterPro" id="IPR001753">
    <property type="entry name" value="Enoyl-CoA_hydra/iso"/>
</dbReference>
<dbReference type="Pfam" id="PF00378">
    <property type="entry name" value="ECH_1"/>
    <property type="match status" value="1"/>
</dbReference>
<evidence type="ECO:0000313" key="3">
    <source>
        <dbReference type="EMBL" id="GAA2892709.1"/>
    </source>
</evidence>
<dbReference type="PANTHER" id="PTHR43459">
    <property type="entry name" value="ENOYL-COA HYDRATASE"/>
    <property type="match status" value="1"/>
</dbReference>
<dbReference type="Gene3D" id="3.90.226.10">
    <property type="entry name" value="2-enoyl-CoA Hydratase, Chain A, domain 1"/>
    <property type="match status" value="1"/>
</dbReference>
<comment type="similarity">
    <text evidence="1 2">Belongs to the enoyl-CoA hydratase/isomerase family.</text>
</comment>
<dbReference type="InterPro" id="IPR014748">
    <property type="entry name" value="Enoyl-CoA_hydra_C"/>
</dbReference>
<accession>A0ABP6IP45</accession>
<evidence type="ECO:0000313" key="4">
    <source>
        <dbReference type="Proteomes" id="UP001500831"/>
    </source>
</evidence>
<dbReference type="PROSITE" id="PS00166">
    <property type="entry name" value="ENOYL_COA_HYDRATASE"/>
    <property type="match status" value="1"/>
</dbReference>
<protein>
    <submittedName>
        <fullName evidence="3">Enoyl-CoA hydratase/isomerase family protein</fullName>
    </submittedName>
</protein>
<reference evidence="4" key="1">
    <citation type="journal article" date="2019" name="Int. J. Syst. Evol. Microbiol.">
        <title>The Global Catalogue of Microorganisms (GCM) 10K type strain sequencing project: providing services to taxonomists for standard genome sequencing and annotation.</title>
        <authorList>
            <consortium name="The Broad Institute Genomics Platform"/>
            <consortium name="The Broad Institute Genome Sequencing Center for Infectious Disease"/>
            <person name="Wu L."/>
            <person name="Ma J."/>
        </authorList>
    </citation>
    <scope>NUCLEOTIDE SEQUENCE [LARGE SCALE GENOMIC DNA]</scope>
    <source>
        <strain evidence="4">JCM 6242</strain>
    </source>
</reference>
<evidence type="ECO:0000256" key="1">
    <source>
        <dbReference type="ARBA" id="ARBA00005254"/>
    </source>
</evidence>
<dbReference type="SUPFAM" id="SSF52096">
    <property type="entry name" value="ClpP/crotonase"/>
    <property type="match status" value="1"/>
</dbReference>
<organism evidence="3 4">
    <name type="scientific">Streptosporangium fragile</name>
    <dbReference type="NCBI Taxonomy" id="46186"/>
    <lineage>
        <taxon>Bacteria</taxon>
        <taxon>Bacillati</taxon>
        <taxon>Actinomycetota</taxon>
        <taxon>Actinomycetes</taxon>
        <taxon>Streptosporangiales</taxon>
        <taxon>Streptosporangiaceae</taxon>
        <taxon>Streptosporangium</taxon>
    </lineage>
</organism>
<comment type="caution">
    <text evidence="3">The sequence shown here is derived from an EMBL/GenBank/DDBJ whole genome shotgun (WGS) entry which is preliminary data.</text>
</comment>
<dbReference type="InterPro" id="IPR018376">
    <property type="entry name" value="Enoyl-CoA_hyd/isom_CS"/>
</dbReference>
<dbReference type="EMBL" id="BAAAVI010000050">
    <property type="protein sequence ID" value="GAA2892709.1"/>
    <property type="molecule type" value="Genomic_DNA"/>
</dbReference>